<protein>
    <submittedName>
        <fullName evidence="1">Uncharacterized protein</fullName>
    </submittedName>
</protein>
<gene>
    <name evidence="1" type="ORF">L3081_02985</name>
</gene>
<dbReference type="Proteomes" id="UP001139646">
    <property type="component" value="Unassembled WGS sequence"/>
</dbReference>
<dbReference type="RefSeq" id="WP_242283326.1">
    <property type="nucleotide sequence ID" value="NZ_JAKKSL010000001.1"/>
</dbReference>
<sequence>MRDFFGVDVTLGLAGNTQEQKFTLYPLTDQLLVYNQQKKLWLALPAATSHQLIPIN</sequence>
<keyword evidence="2" id="KW-1185">Reference proteome</keyword>
<evidence type="ECO:0000313" key="1">
    <source>
        <dbReference type="EMBL" id="MCI2282551.1"/>
    </source>
</evidence>
<comment type="caution">
    <text evidence="1">The sequence shown here is derived from an EMBL/GenBank/DDBJ whole genome shotgun (WGS) entry which is preliminary data.</text>
</comment>
<reference evidence="1" key="1">
    <citation type="submission" date="2022-01" db="EMBL/GenBank/DDBJ databases">
        <title>Colwellia maritima, isolated from seawater.</title>
        <authorList>
            <person name="Kristyanto S."/>
            <person name="Jung J."/>
            <person name="Jeon C.O."/>
        </authorList>
    </citation>
    <scope>NUCLEOTIDE SEQUENCE</scope>
    <source>
        <strain evidence="1">MSW7</strain>
    </source>
</reference>
<organism evidence="1 2">
    <name type="scientific">Colwellia maritima</name>
    <dbReference type="NCBI Taxonomy" id="2912588"/>
    <lineage>
        <taxon>Bacteria</taxon>
        <taxon>Pseudomonadati</taxon>
        <taxon>Pseudomonadota</taxon>
        <taxon>Gammaproteobacteria</taxon>
        <taxon>Alteromonadales</taxon>
        <taxon>Colwelliaceae</taxon>
        <taxon>Colwellia</taxon>
    </lineage>
</organism>
<evidence type="ECO:0000313" key="2">
    <source>
        <dbReference type="Proteomes" id="UP001139646"/>
    </source>
</evidence>
<dbReference type="EMBL" id="JAKKSL010000001">
    <property type="protein sequence ID" value="MCI2282551.1"/>
    <property type="molecule type" value="Genomic_DNA"/>
</dbReference>
<accession>A0ABS9WZ99</accession>
<name>A0ABS9WZ99_9GAMM</name>
<proteinExistence type="predicted"/>